<evidence type="ECO:0000256" key="1">
    <source>
        <dbReference type="SAM" id="MobiDB-lite"/>
    </source>
</evidence>
<dbReference type="Proteomes" id="UP000244037">
    <property type="component" value="Unassembled WGS sequence"/>
</dbReference>
<feature type="compositionally biased region" description="Polar residues" evidence="1">
    <location>
        <begin position="1"/>
        <end position="12"/>
    </location>
</feature>
<keyword evidence="3" id="KW-1185">Reference proteome</keyword>
<sequence length="30" mass="3518">MADTLNKQQKTSPRAPDFLAWHVTQKDDKF</sequence>
<dbReference type="EMBL" id="QAYC01000032">
    <property type="protein sequence ID" value="PTW37219.1"/>
    <property type="molecule type" value="Genomic_DNA"/>
</dbReference>
<name>A0A8E3APN7_9RHOB</name>
<protein>
    <submittedName>
        <fullName evidence="2">Uncharacterized protein</fullName>
    </submittedName>
</protein>
<feature type="region of interest" description="Disordered" evidence="1">
    <location>
        <begin position="1"/>
        <end position="30"/>
    </location>
</feature>
<comment type="caution">
    <text evidence="2">The sequence shown here is derived from an EMBL/GenBank/DDBJ whole genome shotgun (WGS) entry which is preliminary data.</text>
</comment>
<evidence type="ECO:0000313" key="3">
    <source>
        <dbReference type="Proteomes" id="UP000244037"/>
    </source>
</evidence>
<reference evidence="2 3" key="1">
    <citation type="submission" date="2018-04" db="EMBL/GenBank/DDBJ databases">
        <title>Genomic Encyclopedia of Archaeal and Bacterial Type Strains, Phase II (KMG-II): from individual species to whole genera.</title>
        <authorList>
            <person name="Goeker M."/>
        </authorList>
    </citation>
    <scope>NUCLEOTIDE SEQUENCE [LARGE SCALE GENOMIC DNA]</scope>
    <source>
        <strain evidence="2 3">DSM 19783</strain>
    </source>
</reference>
<evidence type="ECO:0000313" key="2">
    <source>
        <dbReference type="EMBL" id="PTW37219.1"/>
    </source>
</evidence>
<accession>A0A8E3APN7</accession>
<gene>
    <name evidence="2" type="ORF">C8N38_13216</name>
</gene>
<organism evidence="2 3">
    <name type="scientific">Rhodovulum kholense</name>
    <dbReference type="NCBI Taxonomy" id="453584"/>
    <lineage>
        <taxon>Bacteria</taxon>
        <taxon>Pseudomonadati</taxon>
        <taxon>Pseudomonadota</taxon>
        <taxon>Alphaproteobacteria</taxon>
        <taxon>Rhodobacterales</taxon>
        <taxon>Paracoccaceae</taxon>
        <taxon>Rhodovulum</taxon>
    </lineage>
</organism>
<proteinExistence type="predicted"/>
<dbReference type="AlphaFoldDB" id="A0A8E3APN7"/>